<dbReference type="Proteomes" id="UP000326302">
    <property type="component" value="Unassembled WGS sequence"/>
</dbReference>
<dbReference type="EMBL" id="QJOW01000003">
    <property type="protein sequence ID" value="KAB7515312.1"/>
    <property type="molecule type" value="Genomic_DNA"/>
</dbReference>
<dbReference type="Proteomes" id="UP000326207">
    <property type="component" value="Unassembled WGS sequence"/>
</dbReference>
<gene>
    <name evidence="2" type="ORF">DM867_04375</name>
    <name evidence="1" type="ORF">DMP03_08755</name>
    <name evidence="3" type="ORF">DP108_08745</name>
</gene>
<evidence type="ECO:0000313" key="3">
    <source>
        <dbReference type="EMBL" id="KAB7517646.1"/>
    </source>
</evidence>
<name>A0A5N5UCQ2_9EURY</name>
<dbReference type="Proteomes" id="UP000326865">
    <property type="component" value="Unassembled WGS sequence"/>
</dbReference>
<evidence type="ECO:0000313" key="5">
    <source>
        <dbReference type="Proteomes" id="UP000326302"/>
    </source>
</evidence>
<accession>A0A5N5UG10</accession>
<evidence type="ECO:0000313" key="1">
    <source>
        <dbReference type="EMBL" id="KAB7515312.1"/>
    </source>
</evidence>
<dbReference type="InterPro" id="IPR058320">
    <property type="entry name" value="DUF8007"/>
</dbReference>
<accession>A0A5N5UCQ2</accession>
<dbReference type="EMBL" id="QMDY01000004">
    <property type="protein sequence ID" value="KAB7517646.1"/>
    <property type="molecule type" value="Genomic_DNA"/>
</dbReference>
<protein>
    <submittedName>
        <fullName evidence="1">Uncharacterized protein</fullName>
    </submittedName>
</protein>
<proteinExistence type="predicted"/>
<dbReference type="Pfam" id="PF26029">
    <property type="entry name" value="DUF8007"/>
    <property type="match status" value="1"/>
</dbReference>
<evidence type="ECO:0000313" key="2">
    <source>
        <dbReference type="EMBL" id="KAB7516366.1"/>
    </source>
</evidence>
<dbReference type="OrthoDB" id="165777at2157"/>
<evidence type="ECO:0000313" key="6">
    <source>
        <dbReference type="Proteomes" id="UP000326865"/>
    </source>
</evidence>
<accession>A0A5N5UCH2</accession>
<organism evidence="1 5">
    <name type="scientific">Halosegnis rubeus</name>
    <dbReference type="NCBI Taxonomy" id="2212850"/>
    <lineage>
        <taxon>Archaea</taxon>
        <taxon>Methanobacteriati</taxon>
        <taxon>Methanobacteriota</taxon>
        <taxon>Stenosarchaea group</taxon>
        <taxon>Halobacteria</taxon>
        <taxon>Halobacteriales</taxon>
        <taxon>Natronomonadaceae</taxon>
        <taxon>Halosegnis</taxon>
    </lineage>
</organism>
<evidence type="ECO:0000313" key="4">
    <source>
        <dbReference type="Proteomes" id="UP000326207"/>
    </source>
</evidence>
<comment type="caution">
    <text evidence="1">The sequence shown here is derived from an EMBL/GenBank/DDBJ whole genome shotgun (WGS) entry which is preliminary data.</text>
</comment>
<reference evidence="4 5" key="1">
    <citation type="submission" date="2019-10" db="EMBL/GenBank/DDBJ databases">
        <title>Unraveling microbial dark matter from salterns through culturing: the case of the genus Halosegnis.</title>
        <authorList>
            <person name="Duran-Viseras A."/>
            <person name="Andrei A.-S."/>
            <person name="Vera-Gargallo B."/>
            <person name="Ghai R."/>
            <person name="Sanchez-Porro C."/>
            <person name="Ventosa A."/>
        </authorList>
    </citation>
    <scope>NUCLEOTIDE SEQUENCE [LARGE SCALE GENOMIC DNA]</scope>
    <source>
        <strain evidence="1 5">F17-44</strain>
        <strain evidence="2 6">F18-79</strain>
        <strain evidence="3 4">F19-13</strain>
    </source>
</reference>
<dbReference type="EMBL" id="QKKZ01000001">
    <property type="protein sequence ID" value="KAB7516366.1"/>
    <property type="molecule type" value="Genomic_DNA"/>
</dbReference>
<sequence length="66" mass="7189">MGGKKVESCGRCAMSTTSDLLDDPTDPYEGGIEVDEQAARRVSPAAWLEGVKNRLDAWATRVTYGR</sequence>
<keyword evidence="6" id="KW-1185">Reference proteome</keyword>
<dbReference type="AlphaFoldDB" id="A0A5N5UCQ2"/>